<evidence type="ECO:0000313" key="2">
    <source>
        <dbReference type="Proteomes" id="UP000485058"/>
    </source>
</evidence>
<comment type="caution">
    <text evidence="1">The sequence shown here is derived from an EMBL/GenBank/DDBJ whole genome shotgun (WGS) entry which is preliminary data.</text>
</comment>
<dbReference type="AlphaFoldDB" id="A0A6A0AM14"/>
<name>A0A6A0AM14_HAELA</name>
<dbReference type="EMBL" id="BLLF01007205">
    <property type="protein sequence ID" value="GFH32827.1"/>
    <property type="molecule type" value="Genomic_DNA"/>
</dbReference>
<dbReference type="Proteomes" id="UP000485058">
    <property type="component" value="Unassembled WGS sequence"/>
</dbReference>
<gene>
    <name evidence="1" type="ORF">HaLaN_32114</name>
</gene>
<evidence type="ECO:0000313" key="1">
    <source>
        <dbReference type="EMBL" id="GFH32827.1"/>
    </source>
</evidence>
<proteinExistence type="predicted"/>
<organism evidence="1 2">
    <name type="scientific">Haematococcus lacustris</name>
    <name type="common">Green alga</name>
    <name type="synonym">Haematococcus pluvialis</name>
    <dbReference type="NCBI Taxonomy" id="44745"/>
    <lineage>
        <taxon>Eukaryota</taxon>
        <taxon>Viridiplantae</taxon>
        <taxon>Chlorophyta</taxon>
        <taxon>core chlorophytes</taxon>
        <taxon>Chlorophyceae</taxon>
        <taxon>CS clade</taxon>
        <taxon>Chlamydomonadales</taxon>
        <taxon>Haematococcaceae</taxon>
        <taxon>Haematococcus</taxon>
    </lineage>
</organism>
<keyword evidence="2" id="KW-1185">Reference proteome</keyword>
<accession>A0A6A0AM14</accession>
<protein>
    <submittedName>
        <fullName evidence="1">Uncharacterized protein</fullName>
    </submittedName>
</protein>
<reference evidence="1 2" key="1">
    <citation type="submission" date="2020-02" db="EMBL/GenBank/DDBJ databases">
        <title>Draft genome sequence of Haematococcus lacustris strain NIES-144.</title>
        <authorList>
            <person name="Morimoto D."/>
            <person name="Nakagawa S."/>
            <person name="Yoshida T."/>
            <person name="Sawayama S."/>
        </authorList>
    </citation>
    <scope>NUCLEOTIDE SEQUENCE [LARGE SCALE GENOMIC DNA]</scope>
    <source>
        <strain evidence="1 2">NIES-144</strain>
    </source>
</reference>
<sequence>MFVCCMVQAWGRHWQSPAEHRLNRQLFTEVGTSLTRFSALPRVPSGSSRSLPTHDKQGLVAIGPTIAQSKEGKEAVRTVQVLR</sequence>